<dbReference type="Proteomes" id="UP000198575">
    <property type="component" value="Unassembled WGS sequence"/>
</dbReference>
<proteinExistence type="predicted"/>
<organism evidence="3 4">
    <name type="scientific">Dokdonella immobilis</name>
    <dbReference type="NCBI Taxonomy" id="578942"/>
    <lineage>
        <taxon>Bacteria</taxon>
        <taxon>Pseudomonadati</taxon>
        <taxon>Pseudomonadota</taxon>
        <taxon>Gammaproteobacteria</taxon>
        <taxon>Lysobacterales</taxon>
        <taxon>Rhodanobacteraceae</taxon>
        <taxon>Dokdonella</taxon>
    </lineage>
</organism>
<protein>
    <recommendedName>
        <fullName evidence="5">Tetratricopeptide repeat-containing protein</fullName>
    </recommendedName>
</protein>
<reference evidence="3 4" key="1">
    <citation type="submission" date="2016-10" db="EMBL/GenBank/DDBJ databases">
        <authorList>
            <person name="de Groot N.N."/>
        </authorList>
    </citation>
    <scope>NUCLEOTIDE SEQUENCE [LARGE SCALE GENOMIC DNA]</scope>
    <source>
        <strain evidence="3 4">CGMCC 1.7659</strain>
    </source>
</reference>
<name>A0A1I4YZC4_9GAMM</name>
<dbReference type="STRING" id="578942.SAMN05216289_12139"/>
<evidence type="ECO:0000313" key="3">
    <source>
        <dbReference type="EMBL" id="SFN43365.1"/>
    </source>
</evidence>
<sequence length="280" mass="30275">MRVSSVRAILAALAMLATPAMADWKQDYARGLEAAKKGNWEDVDRYMQGALAGNAEPAERLRLYGQRFEAYAPQHYAGMAALRLGDCAAALRYWSQGGNESFIRGVPELAEEEQQGRAECRTQLVRQGEPTKPGTESIAKQTPVAEAPAPTPAPPPSRPVAVAPPSRPAETPAARPPVVERPATSSVNAQILRPLLDAYLDGRYSDVLKLSGSVPPTPRLRWHMLTLRAAAAYNLAQLGQSADAAKIARQAADEARKADPALKPDSSYFSPKFLNFYAGR</sequence>
<feature type="compositionally biased region" description="Low complexity" evidence="1">
    <location>
        <begin position="159"/>
        <end position="182"/>
    </location>
</feature>
<keyword evidence="2" id="KW-0732">Signal</keyword>
<dbReference type="AlphaFoldDB" id="A0A1I4YZC4"/>
<evidence type="ECO:0000256" key="2">
    <source>
        <dbReference type="SAM" id="SignalP"/>
    </source>
</evidence>
<evidence type="ECO:0000256" key="1">
    <source>
        <dbReference type="SAM" id="MobiDB-lite"/>
    </source>
</evidence>
<gene>
    <name evidence="3" type="ORF">SAMN05216289_12139</name>
</gene>
<evidence type="ECO:0000313" key="4">
    <source>
        <dbReference type="Proteomes" id="UP000198575"/>
    </source>
</evidence>
<keyword evidence="4" id="KW-1185">Reference proteome</keyword>
<accession>A0A1I4YZC4</accession>
<feature type="signal peptide" evidence="2">
    <location>
        <begin position="1"/>
        <end position="22"/>
    </location>
</feature>
<dbReference type="EMBL" id="FOVF01000021">
    <property type="protein sequence ID" value="SFN43365.1"/>
    <property type="molecule type" value="Genomic_DNA"/>
</dbReference>
<feature type="chain" id="PRO_5011773735" description="Tetratricopeptide repeat-containing protein" evidence="2">
    <location>
        <begin position="23"/>
        <end position="280"/>
    </location>
</feature>
<feature type="region of interest" description="Disordered" evidence="1">
    <location>
        <begin position="124"/>
        <end position="182"/>
    </location>
</feature>
<feature type="compositionally biased region" description="Pro residues" evidence="1">
    <location>
        <begin position="149"/>
        <end position="158"/>
    </location>
</feature>
<evidence type="ECO:0008006" key="5">
    <source>
        <dbReference type="Google" id="ProtNLM"/>
    </source>
</evidence>